<evidence type="ECO:0000256" key="1">
    <source>
        <dbReference type="SAM" id="MobiDB-lite"/>
    </source>
</evidence>
<comment type="caution">
    <text evidence="2">The sequence shown here is derived from an EMBL/GenBank/DDBJ whole genome shotgun (WGS) entry which is preliminary data.</text>
</comment>
<name>A0A645HN86_9ZZZZ</name>
<evidence type="ECO:0000313" key="2">
    <source>
        <dbReference type="EMBL" id="MPN40515.1"/>
    </source>
</evidence>
<feature type="region of interest" description="Disordered" evidence="1">
    <location>
        <begin position="1"/>
        <end position="36"/>
    </location>
</feature>
<dbReference type="AlphaFoldDB" id="A0A645HN86"/>
<feature type="compositionally biased region" description="Basic and acidic residues" evidence="1">
    <location>
        <begin position="95"/>
        <end position="106"/>
    </location>
</feature>
<dbReference type="EMBL" id="VSSQ01096979">
    <property type="protein sequence ID" value="MPN40515.1"/>
    <property type="molecule type" value="Genomic_DNA"/>
</dbReference>
<proteinExistence type="predicted"/>
<protein>
    <submittedName>
        <fullName evidence="2">Uncharacterized protein</fullName>
    </submittedName>
</protein>
<organism evidence="2">
    <name type="scientific">bioreactor metagenome</name>
    <dbReference type="NCBI Taxonomy" id="1076179"/>
    <lineage>
        <taxon>unclassified sequences</taxon>
        <taxon>metagenomes</taxon>
        <taxon>ecological metagenomes</taxon>
    </lineage>
</organism>
<feature type="region of interest" description="Disordered" evidence="1">
    <location>
        <begin position="55"/>
        <end position="127"/>
    </location>
</feature>
<accession>A0A645HN86</accession>
<reference evidence="2" key="1">
    <citation type="submission" date="2019-08" db="EMBL/GenBank/DDBJ databases">
        <authorList>
            <person name="Kucharzyk K."/>
            <person name="Murdoch R.W."/>
            <person name="Higgins S."/>
            <person name="Loffler F."/>
        </authorList>
    </citation>
    <scope>NUCLEOTIDE SEQUENCE</scope>
</reference>
<gene>
    <name evidence="2" type="ORF">SDC9_188053</name>
</gene>
<sequence>MDFISGFPALKNKGYKSQSSRERSHQNGVKTIGGTVQHPLVKRLPILLHVLIPRYQQDSISRGNTKKGNKTDDGRYADNTGSKKHSQDPTNQCQRKVEQNDGRESQVLEFSVQQQEDDTNCQKRCNQ</sequence>